<name>A0A1F5JV22_9BACT</name>
<dbReference type="Gene3D" id="3.40.50.150">
    <property type="entry name" value="Vaccinia Virus protein VP39"/>
    <property type="match status" value="1"/>
</dbReference>
<dbReference type="SUPFAM" id="SSF53335">
    <property type="entry name" value="S-adenosyl-L-methionine-dependent methyltransferases"/>
    <property type="match status" value="1"/>
</dbReference>
<accession>A0A1F5JV22</accession>
<reference evidence="2 3" key="1">
    <citation type="journal article" date="2016" name="Nat. Commun.">
        <title>Thousands of microbial genomes shed light on interconnected biogeochemical processes in an aquifer system.</title>
        <authorList>
            <person name="Anantharaman K."/>
            <person name="Brown C.T."/>
            <person name="Hug L.A."/>
            <person name="Sharon I."/>
            <person name="Castelle C.J."/>
            <person name="Probst A.J."/>
            <person name="Thomas B.C."/>
            <person name="Singh A."/>
            <person name="Wilkins M.J."/>
            <person name="Karaoz U."/>
            <person name="Brodie E.L."/>
            <person name="Williams K.H."/>
            <person name="Hubbard S.S."/>
            <person name="Banfield J.F."/>
        </authorList>
    </citation>
    <scope>NUCLEOTIDE SEQUENCE [LARGE SCALE GENOMIC DNA]</scope>
</reference>
<dbReference type="STRING" id="1797768.A3C59_03840"/>
<dbReference type="GO" id="GO:0008757">
    <property type="term" value="F:S-adenosylmethionine-dependent methyltransferase activity"/>
    <property type="evidence" value="ECO:0007669"/>
    <property type="project" value="InterPro"/>
</dbReference>
<comment type="caution">
    <text evidence="2">The sequence shown here is derived from an EMBL/GenBank/DDBJ whole genome shotgun (WGS) entry which is preliminary data.</text>
</comment>
<feature type="domain" description="Methyltransferase type 11" evidence="1">
    <location>
        <begin position="40"/>
        <end position="125"/>
    </location>
</feature>
<organism evidence="2 3">
    <name type="scientific">Candidatus Daviesbacteria bacterium RIFCSPHIGHO2_02_FULL_36_13</name>
    <dbReference type="NCBI Taxonomy" id="1797768"/>
    <lineage>
        <taxon>Bacteria</taxon>
        <taxon>Candidatus Daviesiibacteriota</taxon>
    </lineage>
</organism>
<sequence length="191" mass="21638">MTESEIGLMAVGKLHGGQVDWNFQYPRIFDKVSLPKGRTLDVGSNDARFSRWLKAVDINPEVISLEIRERSYFEEIMVRGDGHAIPFLNDSFDEVVSFHALPVFSGSEEEEAIALNEMLRVAKKRVVIWPTPMTWTEDANREEETNVREAITSHLNGALDLNRLSLIEIIPVYCVATHIEIGGRILVLKKC</sequence>
<dbReference type="InterPro" id="IPR029063">
    <property type="entry name" value="SAM-dependent_MTases_sf"/>
</dbReference>
<evidence type="ECO:0000313" key="3">
    <source>
        <dbReference type="Proteomes" id="UP000176902"/>
    </source>
</evidence>
<protein>
    <recommendedName>
        <fullName evidence="1">Methyltransferase type 11 domain-containing protein</fullName>
    </recommendedName>
</protein>
<proteinExistence type="predicted"/>
<dbReference type="Pfam" id="PF08241">
    <property type="entry name" value="Methyltransf_11"/>
    <property type="match status" value="1"/>
</dbReference>
<dbReference type="EMBL" id="MFCV01000026">
    <property type="protein sequence ID" value="OGE32400.1"/>
    <property type="molecule type" value="Genomic_DNA"/>
</dbReference>
<gene>
    <name evidence="2" type="ORF">A3C59_03840</name>
</gene>
<dbReference type="AlphaFoldDB" id="A0A1F5JV22"/>
<evidence type="ECO:0000313" key="2">
    <source>
        <dbReference type="EMBL" id="OGE32400.1"/>
    </source>
</evidence>
<evidence type="ECO:0000259" key="1">
    <source>
        <dbReference type="Pfam" id="PF08241"/>
    </source>
</evidence>
<dbReference type="Proteomes" id="UP000176902">
    <property type="component" value="Unassembled WGS sequence"/>
</dbReference>
<dbReference type="InterPro" id="IPR013216">
    <property type="entry name" value="Methyltransf_11"/>
</dbReference>